<dbReference type="SMART" id="SM00956">
    <property type="entry name" value="RQC"/>
    <property type="match status" value="1"/>
</dbReference>
<keyword evidence="2" id="KW-0479">Metal-binding</keyword>
<dbReference type="KEGG" id="mtar:DF168_00150"/>
<dbReference type="GO" id="GO:0005524">
    <property type="term" value="F:ATP binding"/>
    <property type="evidence" value="ECO:0007669"/>
    <property type="project" value="UniProtKB-KW"/>
</dbReference>
<dbReference type="EMBL" id="CP029803">
    <property type="protein sequence ID" value="AWT58978.1"/>
    <property type="molecule type" value="Genomic_DNA"/>
</dbReference>
<sequence length="619" mass="69538">MEKALKTHFGFDSFRPGQRAVIDAILKKRDIMVVMPTGGGKSLCYQLPAVMIRGITIVVSPLIALMKDQVDSLIRRSIPATFINSSLSRREQDRRVQDMKMGIYTLIYVAPERFRNTLFLNALKGVEISFFAIDEAHCVSMWGHDFRPDYLGIGRAIDKLGHPPIAAFTATATPEVRADIIRHLNINEGIEFVTGFRRSNLGFRVEHVSSEAAKMARLSEIIESRQKGIVYCATRRRVELISEKLSTWDIAHISYHAGMDDEQRREAQESFMTGKADVAVATNAFGMGIDRADIRFVVHFELPGSLEAYYQEAGRGGRDGEFALCLLLFNYADKRIQEFFIEGGNPSDKVIRSVYSLLRNVADGNGEIHLPTRELIKRMGGRTNGIAVSTALTILSRIGAVERFDVVGSRTKGTRLTRADLMARDLKIDLEVLSEKKERDWSKLKEMIQYAYAETCRQQWILNYFGERERSLCEVCDRCFPDPNTGVRDPTNEELIMLQKALSGVARTSHRGETGRMLPRFGANRIILMLTGSRSSQVVDAGLDSLSTFGILKQHGVVFVKALFKEMERSRLIQASADEYRMISLTALGADVMRGKKKVKLAFPEKTLSGSRKRTKNSG</sequence>
<dbReference type="GO" id="GO:0005737">
    <property type="term" value="C:cytoplasm"/>
    <property type="evidence" value="ECO:0007669"/>
    <property type="project" value="TreeGrafter"/>
</dbReference>
<keyword evidence="3" id="KW-0547">Nucleotide-binding</keyword>
<dbReference type="InterPro" id="IPR018982">
    <property type="entry name" value="RQC_domain"/>
</dbReference>
<keyword evidence="4 15" id="KW-0378">Hydrolase</keyword>
<dbReference type="InterPro" id="IPR011545">
    <property type="entry name" value="DEAD/DEAH_box_helicase_dom"/>
</dbReference>
<evidence type="ECO:0000256" key="6">
    <source>
        <dbReference type="ARBA" id="ARBA00022840"/>
    </source>
</evidence>
<dbReference type="Pfam" id="PF09382">
    <property type="entry name" value="RQC"/>
    <property type="match status" value="1"/>
</dbReference>
<evidence type="ECO:0000256" key="12">
    <source>
        <dbReference type="ARBA" id="ARBA00044550"/>
    </source>
</evidence>
<dbReference type="GO" id="GO:0006310">
    <property type="term" value="P:DNA recombination"/>
    <property type="evidence" value="ECO:0007669"/>
    <property type="project" value="InterPro"/>
</dbReference>
<evidence type="ECO:0000313" key="16">
    <source>
        <dbReference type="Proteomes" id="UP000247465"/>
    </source>
</evidence>
<feature type="domain" description="Helicase C-terminal" evidence="14">
    <location>
        <begin position="214"/>
        <end position="362"/>
    </location>
</feature>
<dbReference type="InterPro" id="IPR004589">
    <property type="entry name" value="DNA_helicase_ATP-dep_RecQ"/>
</dbReference>
<dbReference type="SMART" id="SM00487">
    <property type="entry name" value="DEXDc"/>
    <property type="match status" value="1"/>
</dbReference>
<evidence type="ECO:0000256" key="3">
    <source>
        <dbReference type="ARBA" id="ARBA00022741"/>
    </source>
</evidence>
<accession>A0A2Z4ADJ1</accession>
<evidence type="ECO:0000256" key="8">
    <source>
        <dbReference type="ARBA" id="ARBA00023235"/>
    </source>
</evidence>
<keyword evidence="5 15" id="KW-0347">Helicase</keyword>
<dbReference type="GO" id="GO:0043590">
    <property type="term" value="C:bacterial nucleoid"/>
    <property type="evidence" value="ECO:0007669"/>
    <property type="project" value="TreeGrafter"/>
</dbReference>
<evidence type="ECO:0000313" key="15">
    <source>
        <dbReference type="EMBL" id="AWT58978.1"/>
    </source>
</evidence>
<feature type="domain" description="Helicase ATP-binding" evidence="13">
    <location>
        <begin position="22"/>
        <end position="190"/>
    </location>
</feature>
<protein>
    <recommendedName>
        <fullName evidence="11">ATP-dependent DNA helicase RecQ</fullName>
        <ecNumber evidence="10">5.6.2.4</ecNumber>
    </recommendedName>
    <alternativeName>
        <fullName evidence="12">DNA 3'-5' helicase RecQ</fullName>
    </alternativeName>
</protein>
<evidence type="ECO:0000256" key="1">
    <source>
        <dbReference type="ARBA" id="ARBA00005446"/>
    </source>
</evidence>
<evidence type="ECO:0000256" key="7">
    <source>
        <dbReference type="ARBA" id="ARBA00023125"/>
    </source>
</evidence>
<dbReference type="InterPro" id="IPR036390">
    <property type="entry name" value="WH_DNA-bd_sf"/>
</dbReference>
<dbReference type="InterPro" id="IPR036388">
    <property type="entry name" value="WH-like_DNA-bd_sf"/>
</dbReference>
<evidence type="ECO:0000256" key="10">
    <source>
        <dbReference type="ARBA" id="ARBA00034808"/>
    </source>
</evidence>
<dbReference type="CDD" id="cd17920">
    <property type="entry name" value="DEXHc_RecQ"/>
    <property type="match status" value="1"/>
</dbReference>
<keyword evidence="8" id="KW-0413">Isomerase</keyword>
<evidence type="ECO:0000259" key="13">
    <source>
        <dbReference type="PROSITE" id="PS51192"/>
    </source>
</evidence>
<dbReference type="SUPFAM" id="SSF46785">
    <property type="entry name" value="Winged helix' DNA-binding domain"/>
    <property type="match status" value="1"/>
</dbReference>
<keyword evidence="6" id="KW-0067">ATP-binding</keyword>
<dbReference type="SUPFAM" id="SSF52540">
    <property type="entry name" value="P-loop containing nucleoside triphosphate hydrolases"/>
    <property type="match status" value="1"/>
</dbReference>
<dbReference type="AlphaFoldDB" id="A0A2Z4ADJ1"/>
<name>A0A2Z4ADJ1_9BACT</name>
<dbReference type="PROSITE" id="PS51192">
    <property type="entry name" value="HELICASE_ATP_BIND_1"/>
    <property type="match status" value="1"/>
</dbReference>
<evidence type="ECO:0000256" key="11">
    <source>
        <dbReference type="ARBA" id="ARBA00044535"/>
    </source>
</evidence>
<evidence type="ECO:0000256" key="9">
    <source>
        <dbReference type="ARBA" id="ARBA00034617"/>
    </source>
</evidence>
<dbReference type="SMART" id="SM00490">
    <property type="entry name" value="HELICc"/>
    <property type="match status" value="1"/>
</dbReference>
<reference evidence="15 16" key="1">
    <citation type="submission" date="2018-06" db="EMBL/GenBank/DDBJ databases">
        <title>Draft Genome Sequence of a Novel Marine Bacterium Related to the Verrucomicrobia.</title>
        <authorList>
            <person name="Vosseberg J."/>
            <person name="Martijn J."/>
            <person name="Ettema T.J.G."/>
        </authorList>
    </citation>
    <scope>NUCLEOTIDE SEQUENCE [LARGE SCALE GENOMIC DNA]</scope>
    <source>
        <strain evidence="15">TARA_B100001123</strain>
    </source>
</reference>
<keyword evidence="7" id="KW-0238">DNA-binding</keyword>
<dbReference type="GO" id="GO:0016787">
    <property type="term" value="F:hydrolase activity"/>
    <property type="evidence" value="ECO:0007669"/>
    <property type="project" value="UniProtKB-KW"/>
</dbReference>
<dbReference type="Proteomes" id="UP000247465">
    <property type="component" value="Chromosome"/>
</dbReference>
<dbReference type="InterPro" id="IPR014001">
    <property type="entry name" value="Helicase_ATP-bd"/>
</dbReference>
<comment type="similarity">
    <text evidence="1">Belongs to the helicase family. RecQ subfamily.</text>
</comment>
<gene>
    <name evidence="15" type="primary">recQ</name>
    <name evidence="15" type="ORF">DF168_00150</name>
</gene>
<dbReference type="Pfam" id="PF00271">
    <property type="entry name" value="Helicase_C"/>
    <property type="match status" value="1"/>
</dbReference>
<dbReference type="GO" id="GO:0003677">
    <property type="term" value="F:DNA binding"/>
    <property type="evidence" value="ECO:0007669"/>
    <property type="project" value="UniProtKB-KW"/>
</dbReference>
<organism evidence="15 16">
    <name type="scientific">Candidatus Moanibacter tarae</name>
    <dbReference type="NCBI Taxonomy" id="2200854"/>
    <lineage>
        <taxon>Bacteria</taxon>
        <taxon>Pseudomonadati</taxon>
        <taxon>Verrucomicrobiota</taxon>
        <taxon>Opitutia</taxon>
        <taxon>Puniceicoccales</taxon>
        <taxon>Puniceicoccales incertae sedis</taxon>
        <taxon>Candidatus Moanibacter</taxon>
    </lineage>
</organism>
<dbReference type="PANTHER" id="PTHR13710:SF105">
    <property type="entry name" value="ATP-DEPENDENT DNA HELICASE Q1"/>
    <property type="match status" value="1"/>
</dbReference>
<evidence type="ECO:0000256" key="2">
    <source>
        <dbReference type="ARBA" id="ARBA00022723"/>
    </source>
</evidence>
<dbReference type="GO" id="GO:0006281">
    <property type="term" value="P:DNA repair"/>
    <property type="evidence" value="ECO:0007669"/>
    <property type="project" value="InterPro"/>
</dbReference>
<evidence type="ECO:0000256" key="5">
    <source>
        <dbReference type="ARBA" id="ARBA00022806"/>
    </source>
</evidence>
<dbReference type="GO" id="GO:0043138">
    <property type="term" value="F:3'-5' DNA helicase activity"/>
    <property type="evidence" value="ECO:0007669"/>
    <property type="project" value="UniProtKB-EC"/>
</dbReference>
<dbReference type="InterPro" id="IPR027417">
    <property type="entry name" value="P-loop_NTPase"/>
</dbReference>
<dbReference type="GO" id="GO:0030894">
    <property type="term" value="C:replisome"/>
    <property type="evidence" value="ECO:0007669"/>
    <property type="project" value="TreeGrafter"/>
</dbReference>
<dbReference type="InterPro" id="IPR032284">
    <property type="entry name" value="RecQ_Zn-bd"/>
</dbReference>
<dbReference type="PROSITE" id="PS51194">
    <property type="entry name" value="HELICASE_CTER"/>
    <property type="match status" value="1"/>
</dbReference>
<evidence type="ECO:0000259" key="14">
    <source>
        <dbReference type="PROSITE" id="PS51194"/>
    </source>
</evidence>
<dbReference type="EC" id="5.6.2.4" evidence="10"/>
<dbReference type="Gene3D" id="3.40.50.300">
    <property type="entry name" value="P-loop containing nucleotide triphosphate hydrolases"/>
    <property type="match status" value="2"/>
</dbReference>
<dbReference type="FunFam" id="3.40.50.300:FF:000296">
    <property type="entry name" value="ATP-dependent DNA helicase RecQ"/>
    <property type="match status" value="1"/>
</dbReference>
<proteinExistence type="inferred from homology"/>
<dbReference type="GO" id="GO:0046872">
    <property type="term" value="F:metal ion binding"/>
    <property type="evidence" value="ECO:0007669"/>
    <property type="project" value="UniProtKB-KW"/>
</dbReference>
<dbReference type="Pfam" id="PF00270">
    <property type="entry name" value="DEAD"/>
    <property type="match status" value="1"/>
</dbReference>
<comment type="catalytic activity">
    <reaction evidence="9">
        <text>Couples ATP hydrolysis with the unwinding of duplex DNA by translocating in the 3'-5' direction.</text>
        <dbReference type="EC" id="5.6.2.4"/>
    </reaction>
</comment>
<dbReference type="NCBIfam" id="TIGR00614">
    <property type="entry name" value="recQ_fam"/>
    <property type="match status" value="1"/>
</dbReference>
<dbReference type="InterPro" id="IPR001650">
    <property type="entry name" value="Helicase_C-like"/>
</dbReference>
<dbReference type="GO" id="GO:0006260">
    <property type="term" value="P:DNA replication"/>
    <property type="evidence" value="ECO:0007669"/>
    <property type="project" value="InterPro"/>
</dbReference>
<evidence type="ECO:0000256" key="4">
    <source>
        <dbReference type="ARBA" id="ARBA00022801"/>
    </source>
</evidence>
<dbReference type="GO" id="GO:0009378">
    <property type="term" value="F:four-way junction helicase activity"/>
    <property type="evidence" value="ECO:0007669"/>
    <property type="project" value="TreeGrafter"/>
</dbReference>
<dbReference type="Pfam" id="PF16124">
    <property type="entry name" value="RecQ_Zn_bind"/>
    <property type="match status" value="1"/>
</dbReference>
<dbReference type="Gene3D" id="1.10.10.10">
    <property type="entry name" value="Winged helix-like DNA-binding domain superfamily/Winged helix DNA-binding domain"/>
    <property type="match status" value="1"/>
</dbReference>
<dbReference type="PANTHER" id="PTHR13710">
    <property type="entry name" value="DNA HELICASE RECQ FAMILY MEMBER"/>
    <property type="match status" value="1"/>
</dbReference>